<name>A0A8J2QMT6_9NEOP</name>
<dbReference type="EMBL" id="CAKASE010000056">
    <property type="protein sequence ID" value="CAG9566164.1"/>
    <property type="molecule type" value="Genomic_DNA"/>
</dbReference>
<dbReference type="Proteomes" id="UP000789524">
    <property type="component" value="Unassembled WGS sequence"/>
</dbReference>
<protein>
    <submittedName>
        <fullName evidence="3">(African queen) hypothetical protein</fullName>
    </submittedName>
</protein>
<comment type="caution">
    <text evidence="3">The sequence shown here is derived from an EMBL/GenBank/DDBJ whole genome shotgun (WGS) entry which is preliminary data.</text>
</comment>
<evidence type="ECO:0000256" key="2">
    <source>
        <dbReference type="SAM" id="MobiDB-lite"/>
    </source>
</evidence>
<feature type="coiled-coil region" evidence="1">
    <location>
        <begin position="83"/>
        <end position="117"/>
    </location>
</feature>
<dbReference type="OrthoDB" id="7492418at2759"/>
<keyword evidence="4" id="KW-1185">Reference proteome</keyword>
<feature type="compositionally biased region" description="Polar residues" evidence="2">
    <location>
        <begin position="125"/>
        <end position="143"/>
    </location>
</feature>
<feature type="compositionally biased region" description="Polar residues" evidence="2">
    <location>
        <begin position="1"/>
        <end position="10"/>
    </location>
</feature>
<gene>
    <name evidence="3" type="ORF">DCHRY22_LOCUS6871</name>
</gene>
<dbReference type="AlphaFoldDB" id="A0A8J2QMT6"/>
<evidence type="ECO:0000313" key="3">
    <source>
        <dbReference type="EMBL" id="CAG9566164.1"/>
    </source>
</evidence>
<sequence length="191" mass="21244">MTSDFPNTVSPKVLRSMTGRGTYHNTASSKARRERKEAAILDTDSEATATEMEKDQTSSPKRVQGRRSPDTSMADLLVKSITERSTSEELKRVQADNKRLKGQLSALESEVVALRQAFAERGNQRENPSSEVEGTVEETQASSPGKGVTRTELAIIMERFQRELREQFERILGARLEGLDVDGRLLPGVSY</sequence>
<organism evidence="3 4">
    <name type="scientific">Danaus chrysippus</name>
    <name type="common">African queen</name>
    <dbReference type="NCBI Taxonomy" id="151541"/>
    <lineage>
        <taxon>Eukaryota</taxon>
        <taxon>Metazoa</taxon>
        <taxon>Ecdysozoa</taxon>
        <taxon>Arthropoda</taxon>
        <taxon>Hexapoda</taxon>
        <taxon>Insecta</taxon>
        <taxon>Pterygota</taxon>
        <taxon>Neoptera</taxon>
        <taxon>Endopterygota</taxon>
        <taxon>Lepidoptera</taxon>
        <taxon>Glossata</taxon>
        <taxon>Ditrysia</taxon>
        <taxon>Papilionoidea</taxon>
        <taxon>Nymphalidae</taxon>
        <taxon>Danainae</taxon>
        <taxon>Danaini</taxon>
        <taxon>Danaina</taxon>
        <taxon>Danaus</taxon>
        <taxon>Anosia</taxon>
    </lineage>
</organism>
<feature type="region of interest" description="Disordered" evidence="2">
    <location>
        <begin position="1"/>
        <end position="74"/>
    </location>
</feature>
<reference evidence="3" key="1">
    <citation type="submission" date="2021-09" db="EMBL/GenBank/DDBJ databases">
        <authorList>
            <person name="Martin H S."/>
        </authorList>
    </citation>
    <scope>NUCLEOTIDE SEQUENCE</scope>
</reference>
<accession>A0A8J2QMT6</accession>
<evidence type="ECO:0000313" key="4">
    <source>
        <dbReference type="Proteomes" id="UP000789524"/>
    </source>
</evidence>
<evidence type="ECO:0000256" key="1">
    <source>
        <dbReference type="SAM" id="Coils"/>
    </source>
</evidence>
<keyword evidence="1" id="KW-0175">Coiled coil</keyword>
<feature type="region of interest" description="Disordered" evidence="2">
    <location>
        <begin position="119"/>
        <end position="149"/>
    </location>
</feature>
<proteinExistence type="predicted"/>